<dbReference type="EMBL" id="JAINUG010000025">
    <property type="protein sequence ID" value="KAJ8410685.1"/>
    <property type="molecule type" value="Genomic_DNA"/>
</dbReference>
<proteinExistence type="predicted"/>
<reference evidence="2" key="1">
    <citation type="journal article" date="2023" name="Science">
        <title>Genome structures resolve the early diversification of teleost fishes.</title>
        <authorList>
            <person name="Parey E."/>
            <person name="Louis A."/>
            <person name="Montfort J."/>
            <person name="Bouchez O."/>
            <person name="Roques C."/>
            <person name="Iampietro C."/>
            <person name="Lluch J."/>
            <person name="Castinel A."/>
            <person name="Donnadieu C."/>
            <person name="Desvignes T."/>
            <person name="Floi Bucao C."/>
            <person name="Jouanno E."/>
            <person name="Wen M."/>
            <person name="Mejri S."/>
            <person name="Dirks R."/>
            <person name="Jansen H."/>
            <person name="Henkel C."/>
            <person name="Chen W.J."/>
            <person name="Zahm M."/>
            <person name="Cabau C."/>
            <person name="Klopp C."/>
            <person name="Thompson A.W."/>
            <person name="Robinson-Rechavi M."/>
            <person name="Braasch I."/>
            <person name="Lecointre G."/>
            <person name="Bobe J."/>
            <person name="Postlethwait J.H."/>
            <person name="Berthelot C."/>
            <person name="Roest Crollius H."/>
            <person name="Guiguen Y."/>
        </authorList>
    </citation>
    <scope>NUCLEOTIDE SEQUENCE</scope>
    <source>
        <strain evidence="2">NC1722</strain>
    </source>
</reference>
<feature type="region of interest" description="Disordered" evidence="1">
    <location>
        <begin position="205"/>
        <end position="272"/>
    </location>
</feature>
<feature type="compositionally biased region" description="Polar residues" evidence="1">
    <location>
        <begin position="256"/>
        <end position="272"/>
    </location>
</feature>
<feature type="region of interest" description="Disordered" evidence="1">
    <location>
        <begin position="1"/>
        <end position="183"/>
    </location>
</feature>
<sequence>MPAATIPAPQRKLFDRRGSPAIQVCPGAESPPSERAQRGAEDCPDLLPPSAAALIRNRTGSLCPKTQTGNIADGAATAPKDGTNRGSTKGQGDRVCRRAPANLRAHREDRSARSAGEGQRSPRVDVDVGEARGPLPKCPCRSRGCSNEPSGPLGRRRAEGRRAHVAGAAEAVSSAAQRAENSSRSPFITLADVCRYRAPLPGLLASHIHPPTGPRTKPGGCSHGTPRNPPRPHRTATPQSGSRAHDRERVYRNHANRNFSNPLPTAGRTGTA</sequence>
<evidence type="ECO:0000313" key="3">
    <source>
        <dbReference type="Proteomes" id="UP001221898"/>
    </source>
</evidence>
<keyword evidence="3" id="KW-1185">Reference proteome</keyword>
<protein>
    <submittedName>
        <fullName evidence="2">Uncharacterized protein</fullName>
    </submittedName>
</protein>
<dbReference type="Proteomes" id="UP001221898">
    <property type="component" value="Unassembled WGS sequence"/>
</dbReference>
<organism evidence="2 3">
    <name type="scientific">Aldrovandia affinis</name>
    <dbReference type="NCBI Taxonomy" id="143900"/>
    <lineage>
        <taxon>Eukaryota</taxon>
        <taxon>Metazoa</taxon>
        <taxon>Chordata</taxon>
        <taxon>Craniata</taxon>
        <taxon>Vertebrata</taxon>
        <taxon>Euteleostomi</taxon>
        <taxon>Actinopterygii</taxon>
        <taxon>Neopterygii</taxon>
        <taxon>Teleostei</taxon>
        <taxon>Notacanthiformes</taxon>
        <taxon>Halosauridae</taxon>
        <taxon>Aldrovandia</taxon>
    </lineage>
</organism>
<accession>A0AAD7WVN1</accession>
<gene>
    <name evidence="2" type="ORF">AAFF_G00186420</name>
</gene>
<feature type="compositionally biased region" description="Low complexity" evidence="1">
    <location>
        <begin position="165"/>
        <end position="179"/>
    </location>
</feature>
<feature type="compositionally biased region" description="Basic and acidic residues" evidence="1">
    <location>
        <begin position="120"/>
        <end position="130"/>
    </location>
</feature>
<comment type="caution">
    <text evidence="2">The sequence shown here is derived from an EMBL/GenBank/DDBJ whole genome shotgun (WGS) entry which is preliminary data.</text>
</comment>
<dbReference type="AlphaFoldDB" id="A0AAD7WVN1"/>
<feature type="compositionally biased region" description="Polar residues" evidence="1">
    <location>
        <begin position="58"/>
        <end position="70"/>
    </location>
</feature>
<evidence type="ECO:0000256" key="1">
    <source>
        <dbReference type="SAM" id="MobiDB-lite"/>
    </source>
</evidence>
<evidence type="ECO:0000313" key="2">
    <source>
        <dbReference type="EMBL" id="KAJ8410685.1"/>
    </source>
</evidence>
<name>A0AAD7WVN1_9TELE</name>